<accession>A0ABC8S495</accession>
<evidence type="ECO:0000256" key="1">
    <source>
        <dbReference type="SAM" id="Coils"/>
    </source>
</evidence>
<proteinExistence type="predicted"/>
<dbReference type="AlphaFoldDB" id="A0ABC8S495"/>
<reference evidence="3 4" key="1">
    <citation type="submission" date="2024-02" db="EMBL/GenBank/DDBJ databases">
        <authorList>
            <person name="Vignale AGUSTIN F."/>
            <person name="Sosa J E."/>
            <person name="Modenutti C."/>
        </authorList>
    </citation>
    <scope>NUCLEOTIDE SEQUENCE [LARGE SCALE GENOMIC DNA]</scope>
</reference>
<feature type="coiled-coil region" evidence="1">
    <location>
        <begin position="441"/>
        <end position="478"/>
    </location>
</feature>
<keyword evidence="4" id="KW-1185">Reference proteome</keyword>
<dbReference type="EMBL" id="CAUOFW020002092">
    <property type="protein sequence ID" value="CAK9151046.1"/>
    <property type="molecule type" value="Genomic_DNA"/>
</dbReference>
<keyword evidence="1" id="KW-0175">Coiled coil</keyword>
<evidence type="ECO:0000313" key="3">
    <source>
        <dbReference type="EMBL" id="CAK9151046.1"/>
    </source>
</evidence>
<feature type="compositionally biased region" description="Polar residues" evidence="2">
    <location>
        <begin position="582"/>
        <end position="593"/>
    </location>
</feature>
<dbReference type="Proteomes" id="UP001642360">
    <property type="component" value="Unassembled WGS sequence"/>
</dbReference>
<name>A0ABC8S495_9AQUA</name>
<sequence length="624" mass="69165">MGFNTVYRVLQEIFPQVAEVDTRLLRAVAVEHRKDADAAVEAVLNEIIPFLSERTMVTSSSNEKGIVLNSPEAVTDANTTSQSDDTLLVDSTCLDEANAWTQNGSSFYDANDGHDQVFRGDGNDELVSSEKCHESNDKVGLDMSSNAMSVALMHEAGANDEHHHHNKQGTAQSEEITSLWKYEESRPMVGFDQSSHSLSTTLEYGDVGANGRMNSSVRDVLGNSDRPAACDLDMADQGEIHQELLYMDGNILEAKNSMVQLTASPAKELTQNASESSLQLVAMPDMLTADVAQPELTDSINAASKNYISANEMLLLDGDSTLNDVITRSGHICSIALLEDIIEDARSNKKTLFSAMESVISLMREVELQEKAAEEAKEEAAGAGLDILIRVEDLKQMLRHAKEANDMHTGEVYGEKAILVTEVRELQSRVHSLSDERDKALAILDEMSQTLEVRLAEAEKLRKEAERERLEKVDTAQKAISDQELIMEKVVQESNILKQETEENSKLREFLIDRGRVVDMLQGEISVICQDVKLLKEKFDDHVPLSKSFTSSQTSCILASSSSSSKSMSPDLVPERADPSETPKTSPISSVHEQLSYGEERYKDDRKALVEDGWEFFDNREFDM</sequence>
<organism evidence="3 4">
    <name type="scientific">Ilex paraguariensis</name>
    <name type="common">yerba mate</name>
    <dbReference type="NCBI Taxonomy" id="185542"/>
    <lineage>
        <taxon>Eukaryota</taxon>
        <taxon>Viridiplantae</taxon>
        <taxon>Streptophyta</taxon>
        <taxon>Embryophyta</taxon>
        <taxon>Tracheophyta</taxon>
        <taxon>Spermatophyta</taxon>
        <taxon>Magnoliopsida</taxon>
        <taxon>eudicotyledons</taxon>
        <taxon>Gunneridae</taxon>
        <taxon>Pentapetalae</taxon>
        <taxon>asterids</taxon>
        <taxon>campanulids</taxon>
        <taxon>Aquifoliales</taxon>
        <taxon>Aquifoliaceae</taxon>
        <taxon>Ilex</taxon>
    </lineage>
</organism>
<protein>
    <recommendedName>
        <fullName evidence="5">CUE domain-containing protein</fullName>
    </recommendedName>
</protein>
<dbReference type="PANTHER" id="PTHR48459">
    <property type="entry name" value="CUE DOMAIN-CONTAINING PROTEIN"/>
    <property type="match status" value="1"/>
</dbReference>
<evidence type="ECO:0000313" key="4">
    <source>
        <dbReference type="Proteomes" id="UP001642360"/>
    </source>
</evidence>
<feature type="compositionally biased region" description="Low complexity" evidence="2">
    <location>
        <begin position="560"/>
        <end position="569"/>
    </location>
</feature>
<evidence type="ECO:0000256" key="2">
    <source>
        <dbReference type="SAM" id="MobiDB-lite"/>
    </source>
</evidence>
<comment type="caution">
    <text evidence="3">The sequence shown here is derived from an EMBL/GenBank/DDBJ whole genome shotgun (WGS) entry which is preliminary data.</text>
</comment>
<evidence type="ECO:0008006" key="5">
    <source>
        <dbReference type="Google" id="ProtNLM"/>
    </source>
</evidence>
<dbReference type="PANTHER" id="PTHR48459:SF1">
    <property type="entry name" value="CUE DOMAIN-CONTAINING PROTEIN"/>
    <property type="match status" value="1"/>
</dbReference>
<feature type="region of interest" description="Disordered" evidence="2">
    <location>
        <begin position="560"/>
        <end position="597"/>
    </location>
</feature>
<gene>
    <name evidence="3" type="ORF">ILEXP_LOCUS19205</name>
</gene>
<feature type="coiled-coil region" evidence="1">
    <location>
        <begin position="359"/>
        <end position="411"/>
    </location>
</feature>